<keyword evidence="2" id="KW-0808">Transferase</keyword>
<evidence type="ECO:0000313" key="8">
    <source>
        <dbReference type="EMBL" id="EPS37854.1"/>
    </source>
</evidence>
<dbReference type="GO" id="GO:0008094">
    <property type="term" value="F:ATP-dependent activity, acting on DNA"/>
    <property type="evidence" value="ECO:0007669"/>
    <property type="project" value="TreeGrafter"/>
</dbReference>
<dbReference type="GO" id="GO:0005634">
    <property type="term" value="C:nucleus"/>
    <property type="evidence" value="ECO:0007669"/>
    <property type="project" value="TreeGrafter"/>
</dbReference>
<feature type="compositionally biased region" description="Acidic residues" evidence="6">
    <location>
        <begin position="168"/>
        <end position="184"/>
    </location>
</feature>
<evidence type="ECO:0000256" key="4">
    <source>
        <dbReference type="ARBA" id="ARBA00022801"/>
    </source>
</evidence>
<dbReference type="InterPro" id="IPR027417">
    <property type="entry name" value="P-loop_NTPase"/>
</dbReference>
<dbReference type="InterPro" id="IPR001525">
    <property type="entry name" value="C5_MeTfrase"/>
</dbReference>
<proteinExistence type="predicted"/>
<dbReference type="SUPFAM" id="SSF52540">
    <property type="entry name" value="P-loop containing nucleoside triphosphate hydrolases"/>
    <property type="match status" value="2"/>
</dbReference>
<name>S8A511_DACHA</name>
<dbReference type="InterPro" id="IPR038718">
    <property type="entry name" value="SNF2-like_sf"/>
</dbReference>
<sequence>MTRKGESAKRYHALSSEDELDSSSKNQENLTSDQVAANPSIRRTRSRISFPQSEPTREQAQLAKDQLESDVWRSRPEAQFVASVSVPAATISTADQDGDIEITSLLQPVDTSNLQPLGVPAKRRVSSGILNENAAPFTTSTRRRSRLRAAPVTENDDPEFETPPPEDRESDFDEPAVPETESDAYSEGSASRPRRSHAGNARSQGTASTKRRRKPSTSGIKQATKKLQSLKVDPKKGAAPIRCAPKSKWTSESMNELPPISSIQDIFTDITKRNEQLKDVALHLNGRPLRVATMCSGTESPLLALGLLTANIKSLYGVDMEVEHVFSCEIEPWKQAYIERNFQPPILFRDVCELGEEYATTAYGAKAKVPGNCDLLVAGTSCVDYSSLNNHGKGINDGGESGRTFWGMFSWVKKHRPKLVILENVCGAPWGHVVLEFERIGYAAGHTRFDTKNYYIPHTRQRGYLVAFDTKDGNLPTAWVDKVNNLTRPASVSFESFLLESDDPRVLEARQKLFREEGSKGKTHDWTACEIRHTNARNNENLGRRRPFTDWQEGGVTKYPDFTWQEWGDMQVDRVNDLLDISYLRNVKKGIDISYKARLWNLSQNVDRETEGKSSGVSQCLTPTMIPFLTARGGPMIGVELLSLQGLPVEQLLLTRESEANLKDLAGNAMSSTVVGTAIVASLVIGKDLLNRGNGKLQLPVLLDKKPEAPIAPLVNPSFQELDLAGSKQLKIKDLLKAATRSARMCVCEGRTLMSTNSVQICSACGHSSCTKCGQKPTHVYTAFDKFPRIEPSKFEDQLKDILPMLVKLKHGRAAIILAIQAAERLPIRDTNWSLWMQHAIPAISSTFTFKTMKRQEIWIVEYESAYGKLHLLLDPEQIEWRFFVKIDWMAEEWKELRGMFANPVAQMVVGHSGKSLLNGSWRIGVPGVLSIDVQVEGSGELVDSWEKSVGIAEPKLGEKMVYSNLNVALCDPSQAKLLDEEITGRWELLPKCGTANRALHRKATSDGRHIFLFLDPNRLGNSKDDCFIISRSHKRLAFEEARMKVAKFDSVFRPSAEQPKLETQVTVDTFWVSASGLRLKSSGGKKATFAFSIPQNIALHTNCNIPAAFIVCSAPATPAVSERRSNIWRIVDEAHAGETFNSITWLVERMKLGHRVGDWVEYIITDNQDMECTTCAPPKPSISWRPGKERFGPIEDSEMSALWERAMKARPSPWMTALKVDEESILHLNVGLNLTSLIHRAADLLRRNFGLGCLSVSWRLTSSYVNPPRLVLPDFLVRSNREDPESMQPPGFILSLRREQLRSLSWMVSQESPNALDFIEQEIVEALHPQLQWKADVRASRPNSARGGVLADAVGYGKTAIILGLLARMKGTYVPPVDSQGRIPLKATLVIVPGHLCNQWENEIHKFTGDLFVVTNIRTLTNLMSCTVKDFMSADIIIVAASLFKSPAYLQRLGEFAACIGCPNTGGRRFQHWLGDVMEGLKLQAERLQSGRIAEVISAITEGCKRRQKIDETEGAPFLGRKSHNRIAAKGKEPAVDSPQTSDLEEDYDEAPKRKSKGAEKGPSTYDERRWKLRVGKGDWTDLVCPPLELFFFNRLTLDEFTYCTGMPLEVIPNLLSSYRWVLSGTPPLGDFADVKKIARFLSIQLGIDDDTANSALNNRAISKDRSAVESFQAFKEVRTIAWHQDRHAHAQGFLDGFMRQNVAELDEIPWEEHFITVKLPAAERAIYLELNHHLRALDMNLVKRGSTRGGGDREARFHLAIGGSASAEEALLKSCCHFSLHVENLSTDADADTACDVIIRERQAQLEKNQEELTQCLRDGLLLSRRWQHPTIPKAELQFSRYLEEKRKNALDDAEATAIFRELLQEAKSWAAVHEKKATVPSIVSKLKVSRQKAADEEDEREDEDDGANTKPKSSGDDTISLLKTIQFQTSRLLKELVGRSRSLRFFKVVREVQTLRDYSDLGTAPSWGNSSCTSCGKEKLAVEEVMVSSTCGHSGCALCMSEAAGLRNECPEKMNGCLSRSLDASLISAASLGAENDAITTYGAKLDALVDLLQSRIPAEERVLLFVQFPDLIKKVESVLKAAGIAVTRLAGSSQAKATDLTIFQSEKTTQVLLLEVMGETAAGANLTMANHVIFLSPLLTLNDQQYLAAETQAIGRARRYGQKKTVHIWRLVADKTIDVDTYRQRGNPVRC</sequence>
<dbReference type="CDD" id="cd18793">
    <property type="entry name" value="SF2_C_SNF"/>
    <property type="match status" value="1"/>
</dbReference>
<evidence type="ECO:0000259" key="7">
    <source>
        <dbReference type="SMART" id="SM00487"/>
    </source>
</evidence>
<keyword evidence="1" id="KW-0489">Methyltransferase</keyword>
<comment type="caution">
    <text evidence="8">The sequence shown here is derived from an EMBL/GenBank/DDBJ whole genome shotgun (WGS) entry which is preliminary data.</text>
</comment>
<evidence type="ECO:0000256" key="3">
    <source>
        <dbReference type="ARBA" id="ARBA00022741"/>
    </source>
</evidence>
<dbReference type="SMART" id="SM00487">
    <property type="entry name" value="DEXDc"/>
    <property type="match status" value="1"/>
</dbReference>
<dbReference type="GO" id="GO:0032259">
    <property type="term" value="P:methylation"/>
    <property type="evidence" value="ECO:0007669"/>
    <property type="project" value="UniProtKB-KW"/>
</dbReference>
<dbReference type="EMBL" id="AQGS01000598">
    <property type="protein sequence ID" value="EPS37854.1"/>
    <property type="molecule type" value="Genomic_DNA"/>
</dbReference>
<evidence type="ECO:0000256" key="6">
    <source>
        <dbReference type="SAM" id="MobiDB-lite"/>
    </source>
</evidence>
<organism evidence="8 9">
    <name type="scientific">Dactylellina haptotyla (strain CBS 200.50)</name>
    <name type="common">Nematode-trapping fungus</name>
    <name type="synonym">Monacrosporium haptotylum</name>
    <dbReference type="NCBI Taxonomy" id="1284197"/>
    <lineage>
        <taxon>Eukaryota</taxon>
        <taxon>Fungi</taxon>
        <taxon>Dikarya</taxon>
        <taxon>Ascomycota</taxon>
        <taxon>Pezizomycotina</taxon>
        <taxon>Orbiliomycetes</taxon>
        <taxon>Orbiliales</taxon>
        <taxon>Orbiliaceae</taxon>
        <taxon>Dactylellina</taxon>
    </lineage>
</organism>
<feature type="compositionally biased region" description="Polar residues" evidence="6">
    <location>
        <begin position="25"/>
        <end position="37"/>
    </location>
</feature>
<reference evidence="9" key="2">
    <citation type="submission" date="2013-04" db="EMBL/GenBank/DDBJ databases">
        <title>Genomic mechanisms accounting for the adaptation to parasitism in nematode-trapping fungi.</title>
        <authorList>
            <person name="Ahren D.G."/>
        </authorList>
    </citation>
    <scope>NUCLEOTIDE SEQUENCE [LARGE SCALE GENOMIC DNA]</scope>
    <source>
        <strain evidence="9">CBS 200.50</strain>
    </source>
</reference>
<keyword evidence="9" id="KW-1185">Reference proteome</keyword>
<accession>S8A511</accession>
<dbReference type="Pfam" id="PF00271">
    <property type="entry name" value="Helicase_C"/>
    <property type="match status" value="1"/>
</dbReference>
<dbReference type="HOGENOM" id="CLU_000796_0_0_1"/>
<feature type="region of interest" description="Disordered" evidence="6">
    <location>
        <begin position="1893"/>
        <end position="1920"/>
    </location>
</feature>
<dbReference type="Pfam" id="PF00145">
    <property type="entry name" value="DNA_methylase"/>
    <property type="match status" value="1"/>
</dbReference>
<keyword evidence="3" id="KW-0547">Nucleotide-binding</keyword>
<protein>
    <recommendedName>
        <fullName evidence="7">Helicase ATP-binding domain-containing protein</fullName>
    </recommendedName>
</protein>
<dbReference type="Gene3D" id="3.40.50.150">
    <property type="entry name" value="Vaccinia Virus protein VP39"/>
    <property type="match status" value="1"/>
</dbReference>
<feature type="region of interest" description="Disordered" evidence="6">
    <location>
        <begin position="1530"/>
        <end position="1565"/>
    </location>
</feature>
<dbReference type="Gene3D" id="3.40.50.10810">
    <property type="entry name" value="Tandem AAA-ATPase domain"/>
    <property type="match status" value="1"/>
</dbReference>
<dbReference type="InterPro" id="IPR049730">
    <property type="entry name" value="SNF2/RAD54-like_C"/>
</dbReference>
<feature type="domain" description="Helicase ATP-binding" evidence="7">
    <location>
        <begin position="1293"/>
        <end position="1661"/>
    </location>
</feature>
<evidence type="ECO:0000256" key="5">
    <source>
        <dbReference type="ARBA" id="ARBA00022840"/>
    </source>
</evidence>
<dbReference type="STRING" id="1284197.S8A511"/>
<dbReference type="Pfam" id="PF00176">
    <property type="entry name" value="SNF2-rel_dom"/>
    <property type="match status" value="1"/>
</dbReference>
<feature type="compositionally biased region" description="Acidic residues" evidence="6">
    <location>
        <begin position="1898"/>
        <end position="1909"/>
    </location>
</feature>
<reference evidence="8 9" key="1">
    <citation type="journal article" date="2013" name="PLoS Genet.">
        <title>Genomic mechanisms accounting for the adaptation to parasitism in nematode-trapping fungi.</title>
        <authorList>
            <person name="Meerupati T."/>
            <person name="Andersson K.M."/>
            <person name="Friman E."/>
            <person name="Kumar D."/>
            <person name="Tunlid A."/>
            <person name="Ahren D."/>
        </authorList>
    </citation>
    <scope>NUCLEOTIDE SEQUENCE [LARGE SCALE GENOMIC DNA]</scope>
    <source>
        <strain evidence="8 9">CBS 200.50</strain>
    </source>
</reference>
<dbReference type="InterPro" id="IPR001650">
    <property type="entry name" value="Helicase_C-like"/>
</dbReference>
<dbReference type="InterPro" id="IPR000330">
    <property type="entry name" value="SNF2_N"/>
</dbReference>
<dbReference type="PANTHER" id="PTHR45626:SF26">
    <property type="entry name" value="FAMILY HELICASE, PUTATIVE (AFU_ORTHOLOGUE AFUA_2G09120)-RELATED"/>
    <property type="match status" value="1"/>
</dbReference>
<evidence type="ECO:0000256" key="2">
    <source>
        <dbReference type="ARBA" id="ARBA00022679"/>
    </source>
</evidence>
<feature type="region of interest" description="Disordered" evidence="6">
    <location>
        <begin position="1"/>
        <end position="70"/>
    </location>
</feature>
<dbReference type="GO" id="GO:0006281">
    <property type="term" value="P:DNA repair"/>
    <property type="evidence" value="ECO:0007669"/>
    <property type="project" value="TreeGrafter"/>
</dbReference>
<dbReference type="GO" id="GO:0016787">
    <property type="term" value="F:hydrolase activity"/>
    <property type="evidence" value="ECO:0007669"/>
    <property type="project" value="UniProtKB-KW"/>
</dbReference>
<gene>
    <name evidence="8" type="ORF">H072_8336</name>
</gene>
<dbReference type="OrthoDB" id="423221at2759"/>
<dbReference type="Gene3D" id="3.40.50.300">
    <property type="entry name" value="P-loop containing nucleotide triphosphate hydrolases"/>
    <property type="match status" value="1"/>
</dbReference>
<evidence type="ECO:0000313" key="9">
    <source>
        <dbReference type="Proteomes" id="UP000015100"/>
    </source>
</evidence>
<feature type="compositionally biased region" description="Polar residues" evidence="6">
    <location>
        <begin position="216"/>
        <end position="227"/>
    </location>
</feature>
<keyword evidence="5" id="KW-0067">ATP-binding</keyword>
<dbReference type="GO" id="GO:0005524">
    <property type="term" value="F:ATP binding"/>
    <property type="evidence" value="ECO:0007669"/>
    <property type="project" value="UniProtKB-KW"/>
</dbReference>
<dbReference type="InterPro" id="IPR050628">
    <property type="entry name" value="SNF2_RAD54_helicase_TF"/>
</dbReference>
<feature type="region of interest" description="Disordered" evidence="6">
    <location>
        <begin position="110"/>
        <end position="241"/>
    </location>
</feature>
<dbReference type="InterPro" id="IPR014001">
    <property type="entry name" value="Helicase_ATP-bd"/>
</dbReference>
<dbReference type="OMA" id="SMIPYIT"/>
<dbReference type="eggNOG" id="KOG0298">
    <property type="taxonomic scope" value="Eukaryota"/>
</dbReference>
<dbReference type="SUPFAM" id="SSF53335">
    <property type="entry name" value="S-adenosyl-L-methionine-dependent methyltransferases"/>
    <property type="match status" value="1"/>
</dbReference>
<evidence type="ECO:0000256" key="1">
    <source>
        <dbReference type="ARBA" id="ARBA00022603"/>
    </source>
</evidence>
<feature type="compositionally biased region" description="Basic and acidic residues" evidence="6">
    <location>
        <begin position="1551"/>
        <end position="1565"/>
    </location>
</feature>
<dbReference type="Proteomes" id="UP000015100">
    <property type="component" value="Unassembled WGS sequence"/>
</dbReference>
<keyword evidence="4" id="KW-0378">Hydrolase</keyword>
<dbReference type="GO" id="GO:0008168">
    <property type="term" value="F:methyltransferase activity"/>
    <property type="evidence" value="ECO:0007669"/>
    <property type="project" value="UniProtKB-KW"/>
</dbReference>
<dbReference type="PANTHER" id="PTHR45626">
    <property type="entry name" value="TRANSCRIPTION TERMINATION FACTOR 2-RELATED"/>
    <property type="match status" value="1"/>
</dbReference>
<dbReference type="InterPro" id="IPR029063">
    <property type="entry name" value="SAM-dependent_MTases_sf"/>
</dbReference>